<reference evidence="13 15" key="1">
    <citation type="journal article" date="2011" name="Nature">
        <title>The Medicago genome provides insight into the evolution of rhizobial symbioses.</title>
        <authorList>
            <person name="Young N.D."/>
            <person name="Debelle F."/>
            <person name="Oldroyd G.E."/>
            <person name="Geurts R."/>
            <person name="Cannon S.B."/>
            <person name="Udvardi M.K."/>
            <person name="Benedito V.A."/>
            <person name="Mayer K.F."/>
            <person name="Gouzy J."/>
            <person name="Schoof H."/>
            <person name="Van de Peer Y."/>
            <person name="Proost S."/>
            <person name="Cook D.R."/>
            <person name="Meyers B.C."/>
            <person name="Spannagl M."/>
            <person name="Cheung F."/>
            <person name="De Mita S."/>
            <person name="Krishnakumar V."/>
            <person name="Gundlach H."/>
            <person name="Zhou S."/>
            <person name="Mudge J."/>
            <person name="Bharti A.K."/>
            <person name="Murray J.D."/>
            <person name="Naoumkina M.A."/>
            <person name="Rosen B."/>
            <person name="Silverstein K.A."/>
            <person name="Tang H."/>
            <person name="Rombauts S."/>
            <person name="Zhao P.X."/>
            <person name="Zhou P."/>
            <person name="Barbe V."/>
            <person name="Bardou P."/>
            <person name="Bechner M."/>
            <person name="Bellec A."/>
            <person name="Berger A."/>
            <person name="Berges H."/>
            <person name="Bidwell S."/>
            <person name="Bisseling T."/>
            <person name="Choisne N."/>
            <person name="Couloux A."/>
            <person name="Denny R."/>
            <person name="Deshpande S."/>
            <person name="Dai X."/>
            <person name="Doyle J.J."/>
            <person name="Dudez A.M."/>
            <person name="Farmer A.D."/>
            <person name="Fouteau S."/>
            <person name="Franken C."/>
            <person name="Gibelin C."/>
            <person name="Gish J."/>
            <person name="Goldstein S."/>
            <person name="Gonzalez A.J."/>
            <person name="Green P.J."/>
            <person name="Hallab A."/>
            <person name="Hartog M."/>
            <person name="Hua A."/>
            <person name="Humphray S.J."/>
            <person name="Jeong D.H."/>
            <person name="Jing Y."/>
            <person name="Jocker A."/>
            <person name="Kenton S.M."/>
            <person name="Kim D.J."/>
            <person name="Klee K."/>
            <person name="Lai H."/>
            <person name="Lang C."/>
            <person name="Lin S."/>
            <person name="Macmil S.L."/>
            <person name="Magdelenat G."/>
            <person name="Matthews L."/>
            <person name="McCorrison J."/>
            <person name="Monaghan E.L."/>
            <person name="Mun J.H."/>
            <person name="Najar F.Z."/>
            <person name="Nicholson C."/>
            <person name="Noirot C."/>
            <person name="O'Bleness M."/>
            <person name="Paule C.R."/>
            <person name="Poulain J."/>
            <person name="Prion F."/>
            <person name="Qin B."/>
            <person name="Qu C."/>
            <person name="Retzel E.F."/>
            <person name="Riddle C."/>
            <person name="Sallet E."/>
            <person name="Samain S."/>
            <person name="Samson N."/>
            <person name="Sanders I."/>
            <person name="Saurat O."/>
            <person name="Scarpelli C."/>
            <person name="Schiex T."/>
            <person name="Segurens B."/>
            <person name="Severin A.J."/>
            <person name="Sherrier D.J."/>
            <person name="Shi R."/>
            <person name="Sims S."/>
            <person name="Singer S.R."/>
            <person name="Sinharoy S."/>
            <person name="Sterck L."/>
            <person name="Viollet A."/>
            <person name="Wang B.B."/>
            <person name="Wang K."/>
            <person name="Wang M."/>
            <person name="Wang X."/>
            <person name="Warfsmann J."/>
            <person name="Weissenbach J."/>
            <person name="White D.D."/>
            <person name="White J.D."/>
            <person name="Wiley G.B."/>
            <person name="Wincker P."/>
            <person name="Xing Y."/>
            <person name="Yang L."/>
            <person name="Yao Z."/>
            <person name="Ying F."/>
            <person name="Zhai J."/>
            <person name="Zhou L."/>
            <person name="Zuber A."/>
            <person name="Denarie J."/>
            <person name="Dixon R.A."/>
            <person name="May G.D."/>
            <person name="Schwartz D.C."/>
            <person name="Rogers J."/>
            <person name="Quetier F."/>
            <person name="Town C.D."/>
            <person name="Roe B.A."/>
        </authorList>
    </citation>
    <scope>NUCLEOTIDE SEQUENCE [LARGE SCALE GENOMIC DNA]</scope>
    <source>
        <strain evidence="13">A17</strain>
        <strain evidence="14 15">cv. Jemalong A17</strain>
    </source>
</reference>
<keyword evidence="8" id="KW-0809">Transit peptide</keyword>
<dbReference type="Proteomes" id="UP000002051">
    <property type="component" value="Chromosome 5"/>
</dbReference>
<dbReference type="AlphaFoldDB" id="G7K8P3"/>
<reference evidence="13 15" key="2">
    <citation type="journal article" date="2014" name="BMC Genomics">
        <title>An improved genome release (version Mt4.0) for the model legume Medicago truncatula.</title>
        <authorList>
            <person name="Tang H."/>
            <person name="Krishnakumar V."/>
            <person name="Bidwell S."/>
            <person name="Rosen B."/>
            <person name="Chan A."/>
            <person name="Zhou S."/>
            <person name="Gentzbittel L."/>
            <person name="Childs K.L."/>
            <person name="Yandell M."/>
            <person name="Gundlach H."/>
            <person name="Mayer K.F."/>
            <person name="Schwartz D.C."/>
            <person name="Town C.D."/>
        </authorList>
    </citation>
    <scope>GENOME REANNOTATION</scope>
    <source>
        <strain evidence="14 15">cv. Jemalong A17</strain>
    </source>
</reference>
<dbReference type="Gene3D" id="2.40.50.140">
    <property type="entry name" value="Nucleic acid-binding proteins"/>
    <property type="match status" value="1"/>
</dbReference>
<keyword evidence="5" id="KW-0645">Protease</keyword>
<evidence type="ECO:0000256" key="9">
    <source>
        <dbReference type="ARBA" id="ARBA00022989"/>
    </source>
</evidence>
<keyword evidence="4" id="KW-0934">Plastid</keyword>
<evidence type="ECO:0000313" key="13">
    <source>
        <dbReference type="EMBL" id="AET00596.1"/>
    </source>
</evidence>
<name>G7K8P3_MEDTR</name>
<sequence length="385" mass="42648">MENEVEWKIRVTEMVYLPLLNSDKALFYGIDNHLRNATSPPPFSGIDASIVVSVRPASEGLSSTFTATENGSTWIAIGGQLSSYDWNLIHSVTVRSHLDEINSICRVWPESAAAGTESVSVLKSCFGFDTFFTTNVRRFGDGGIFIGNLRRPIDEVIPKLEKKLSDAAGRDLKFMAESTCLIGATHMQLYECMMCTFKLHVQVMDNTGSTSIILFDCNIANYVGRSVQDLIDAQGQANNSLGCPKELGLLVGKQMLFKVEITDWNLVHNWRNHGVKRTSDDADLIKRFIEKHNIKEIAEEDDSCNNNVPLTQIGEARLESRLIEFGDSTKTGNDLVDNEQTPGSKSGGKRFADAEDSAILGTEEIGDRSINKLQKMICVKVEKLN</sequence>
<dbReference type="EnsemblPlants" id="AET00596">
    <property type="protein sequence ID" value="AET00596"/>
    <property type="gene ID" value="MTR_5g093790"/>
</dbReference>
<evidence type="ECO:0000256" key="1">
    <source>
        <dbReference type="ARBA" id="ARBA00004508"/>
    </source>
</evidence>
<keyword evidence="7" id="KW-0378">Hydrolase</keyword>
<dbReference type="PANTHER" id="PTHR31412:SF2">
    <property type="entry name" value="ZINC METALLOPEPTIDASE EGY3, CHLOROPLASTIC-RELATED"/>
    <property type="match status" value="1"/>
</dbReference>
<keyword evidence="6" id="KW-0812">Transmembrane</keyword>
<dbReference type="GO" id="GO:0031969">
    <property type="term" value="C:chloroplast membrane"/>
    <property type="evidence" value="ECO:0007669"/>
    <property type="project" value="UniProtKB-SubCell"/>
</dbReference>
<dbReference type="InterPro" id="IPR012340">
    <property type="entry name" value="NA-bd_OB-fold"/>
</dbReference>
<keyword evidence="10" id="KW-0482">Metalloprotease</keyword>
<dbReference type="PANTHER" id="PTHR31412">
    <property type="entry name" value="ZINC METALLOPROTEASE EGY1"/>
    <property type="match status" value="1"/>
</dbReference>
<evidence type="ECO:0000256" key="6">
    <source>
        <dbReference type="ARBA" id="ARBA00022692"/>
    </source>
</evidence>
<keyword evidence="3" id="KW-0150">Chloroplast</keyword>
<organism evidence="13 15">
    <name type="scientific">Medicago truncatula</name>
    <name type="common">Barrel medic</name>
    <name type="synonym">Medicago tribuloides</name>
    <dbReference type="NCBI Taxonomy" id="3880"/>
    <lineage>
        <taxon>Eukaryota</taxon>
        <taxon>Viridiplantae</taxon>
        <taxon>Streptophyta</taxon>
        <taxon>Embryophyta</taxon>
        <taxon>Tracheophyta</taxon>
        <taxon>Spermatophyta</taxon>
        <taxon>Magnoliopsida</taxon>
        <taxon>eudicotyledons</taxon>
        <taxon>Gunneridae</taxon>
        <taxon>Pentapetalae</taxon>
        <taxon>rosids</taxon>
        <taxon>fabids</taxon>
        <taxon>Fabales</taxon>
        <taxon>Fabaceae</taxon>
        <taxon>Papilionoideae</taxon>
        <taxon>50 kb inversion clade</taxon>
        <taxon>NPAAA clade</taxon>
        <taxon>Hologalegina</taxon>
        <taxon>IRL clade</taxon>
        <taxon>Trifolieae</taxon>
        <taxon>Medicago</taxon>
    </lineage>
</organism>
<proteinExistence type="inferred from homology"/>
<protein>
    <recommendedName>
        <fullName evidence="16">Replication factor-A carboxy-terminal domain protein</fullName>
    </recommendedName>
</protein>
<dbReference type="EMBL" id="CM001221">
    <property type="protein sequence ID" value="AET00596.1"/>
    <property type="molecule type" value="Genomic_DNA"/>
</dbReference>
<keyword evidence="11" id="KW-0472">Membrane</keyword>
<dbReference type="eggNOG" id="KOG2714">
    <property type="taxonomic scope" value="Eukaryota"/>
</dbReference>
<evidence type="ECO:0000256" key="10">
    <source>
        <dbReference type="ARBA" id="ARBA00023049"/>
    </source>
</evidence>
<reference evidence="14" key="3">
    <citation type="submission" date="2015-04" db="UniProtKB">
        <authorList>
            <consortium name="EnsemblPlants"/>
        </authorList>
    </citation>
    <scope>IDENTIFICATION</scope>
    <source>
        <strain evidence="14">cv. Jemalong A17</strain>
    </source>
</reference>
<accession>G7K8P3</accession>
<keyword evidence="9" id="KW-1133">Transmembrane helix</keyword>
<evidence type="ECO:0000256" key="3">
    <source>
        <dbReference type="ARBA" id="ARBA00022528"/>
    </source>
</evidence>
<gene>
    <name evidence="13" type="ordered locus">MTR_5g093790</name>
</gene>
<feature type="region of interest" description="Disordered" evidence="12">
    <location>
        <begin position="329"/>
        <end position="352"/>
    </location>
</feature>
<dbReference type="GO" id="GO:0006508">
    <property type="term" value="P:proteolysis"/>
    <property type="evidence" value="ECO:0007669"/>
    <property type="project" value="UniProtKB-KW"/>
</dbReference>
<feature type="compositionally biased region" description="Polar residues" evidence="12">
    <location>
        <begin position="329"/>
        <end position="344"/>
    </location>
</feature>
<evidence type="ECO:0000256" key="2">
    <source>
        <dbReference type="ARBA" id="ARBA00007931"/>
    </source>
</evidence>
<dbReference type="HOGENOM" id="CLU_718383_0_0_1"/>
<evidence type="ECO:0000256" key="7">
    <source>
        <dbReference type="ARBA" id="ARBA00022801"/>
    </source>
</evidence>
<evidence type="ECO:0008006" key="16">
    <source>
        <dbReference type="Google" id="ProtNLM"/>
    </source>
</evidence>
<dbReference type="GO" id="GO:0008237">
    <property type="term" value="F:metallopeptidase activity"/>
    <property type="evidence" value="ECO:0007669"/>
    <property type="project" value="UniProtKB-KW"/>
</dbReference>
<evidence type="ECO:0000256" key="11">
    <source>
        <dbReference type="ARBA" id="ARBA00023136"/>
    </source>
</evidence>
<evidence type="ECO:0000256" key="4">
    <source>
        <dbReference type="ARBA" id="ARBA00022640"/>
    </source>
</evidence>
<evidence type="ECO:0000256" key="12">
    <source>
        <dbReference type="SAM" id="MobiDB-lite"/>
    </source>
</evidence>
<comment type="subcellular location">
    <subcellularLocation>
        <location evidence="1">Plastid</location>
        <location evidence="1">Chloroplast membrane</location>
        <topology evidence="1">Multi-pass membrane protein</topology>
    </subcellularLocation>
</comment>
<dbReference type="PaxDb" id="3880-AET00596"/>
<evidence type="ECO:0000313" key="15">
    <source>
        <dbReference type="Proteomes" id="UP000002051"/>
    </source>
</evidence>
<evidence type="ECO:0000313" key="14">
    <source>
        <dbReference type="EnsemblPlants" id="AET00596"/>
    </source>
</evidence>
<dbReference type="STRING" id="3880.G7K8P3"/>
<keyword evidence="15" id="KW-1185">Reference proteome</keyword>
<comment type="similarity">
    <text evidence="2">Belongs to the peptidase M50B family.</text>
</comment>
<evidence type="ECO:0000256" key="5">
    <source>
        <dbReference type="ARBA" id="ARBA00022670"/>
    </source>
</evidence>
<evidence type="ECO:0000256" key="8">
    <source>
        <dbReference type="ARBA" id="ARBA00022946"/>
    </source>
</evidence>
<dbReference type="InterPro" id="IPR044838">
    <property type="entry name" value="EGY1-like"/>
</dbReference>